<evidence type="ECO:0000256" key="2">
    <source>
        <dbReference type="SAM" id="Phobius"/>
    </source>
</evidence>
<name>A0A239PCI3_9ACTN</name>
<sequence>MSADIFVDGTGRRRRVLTWVSVTAAALLVGALGLLAAGLFTGAPLPLRGWTDGPTGPDSAVIGPAPTPAPPASRPTTQPGTDGARTTSTPTAPANATAAPAATTDRPGRGNGRGNRPTAKPSHPQPKAD</sequence>
<keyword evidence="4" id="KW-1185">Reference proteome</keyword>
<keyword evidence="2" id="KW-0812">Transmembrane</keyword>
<dbReference type="Proteomes" id="UP000198362">
    <property type="component" value="Unassembled WGS sequence"/>
</dbReference>
<feature type="compositionally biased region" description="Low complexity" evidence="1">
    <location>
        <begin position="86"/>
        <end position="104"/>
    </location>
</feature>
<proteinExistence type="predicted"/>
<dbReference type="AlphaFoldDB" id="A0A239PCI3"/>
<feature type="transmembrane region" description="Helical" evidence="2">
    <location>
        <begin position="16"/>
        <end position="40"/>
    </location>
</feature>
<evidence type="ECO:0000256" key="1">
    <source>
        <dbReference type="SAM" id="MobiDB-lite"/>
    </source>
</evidence>
<protein>
    <submittedName>
        <fullName evidence="3">Uncharacterized protein</fullName>
    </submittedName>
</protein>
<gene>
    <name evidence="3" type="ORF">SAMN05421812_117168</name>
</gene>
<evidence type="ECO:0000313" key="4">
    <source>
        <dbReference type="Proteomes" id="UP000198362"/>
    </source>
</evidence>
<organism evidence="3 4">
    <name type="scientific">Asanoa hainanensis</name>
    <dbReference type="NCBI Taxonomy" id="560556"/>
    <lineage>
        <taxon>Bacteria</taxon>
        <taxon>Bacillati</taxon>
        <taxon>Actinomycetota</taxon>
        <taxon>Actinomycetes</taxon>
        <taxon>Micromonosporales</taxon>
        <taxon>Micromonosporaceae</taxon>
        <taxon>Asanoa</taxon>
    </lineage>
</organism>
<evidence type="ECO:0000313" key="3">
    <source>
        <dbReference type="EMBL" id="SNT64655.1"/>
    </source>
</evidence>
<reference evidence="3 4" key="1">
    <citation type="submission" date="2017-06" db="EMBL/GenBank/DDBJ databases">
        <authorList>
            <person name="Kim H.J."/>
            <person name="Triplett B.A."/>
        </authorList>
    </citation>
    <scope>NUCLEOTIDE SEQUENCE [LARGE SCALE GENOMIC DNA]</scope>
    <source>
        <strain evidence="3 4">CGMCC 4.5593</strain>
    </source>
</reference>
<keyword evidence="2" id="KW-0472">Membrane</keyword>
<feature type="region of interest" description="Disordered" evidence="1">
    <location>
        <begin position="43"/>
        <end position="129"/>
    </location>
</feature>
<keyword evidence="2" id="KW-1133">Transmembrane helix</keyword>
<dbReference type="RefSeq" id="WP_089254522.1">
    <property type="nucleotide sequence ID" value="NZ_FZPH01000017.1"/>
</dbReference>
<accession>A0A239PCI3</accession>
<dbReference type="EMBL" id="FZPH01000017">
    <property type="protein sequence ID" value="SNT64655.1"/>
    <property type="molecule type" value="Genomic_DNA"/>
</dbReference>